<organism evidence="2 3">
    <name type="scientific">Rangifer tarandus platyrhynchus</name>
    <name type="common">Svalbard reindeer</name>
    <dbReference type="NCBI Taxonomy" id="3082113"/>
    <lineage>
        <taxon>Eukaryota</taxon>
        <taxon>Metazoa</taxon>
        <taxon>Chordata</taxon>
        <taxon>Craniata</taxon>
        <taxon>Vertebrata</taxon>
        <taxon>Euteleostomi</taxon>
        <taxon>Mammalia</taxon>
        <taxon>Eutheria</taxon>
        <taxon>Laurasiatheria</taxon>
        <taxon>Artiodactyla</taxon>
        <taxon>Ruminantia</taxon>
        <taxon>Pecora</taxon>
        <taxon>Cervidae</taxon>
        <taxon>Odocoileinae</taxon>
        <taxon>Rangifer</taxon>
    </lineage>
</organism>
<proteinExistence type="predicted"/>
<evidence type="ECO:0000313" key="2">
    <source>
        <dbReference type="EMBL" id="CAI9168450.1"/>
    </source>
</evidence>
<sequence length="111" mass="12382">MIDVLIFFKIGLNVSKVCFKARFFSFGCGGMGEEHNNFLWGFPGGASGKEPAYQSRRGVRDTDSSPGSGRSLEEGMAIHFSILTWRIPWTITYHRLVLKLPALGLPWWSSG</sequence>
<keyword evidence="3" id="KW-1185">Reference proteome</keyword>
<feature type="region of interest" description="Disordered" evidence="1">
    <location>
        <begin position="49"/>
        <end position="72"/>
    </location>
</feature>
<name>A0ABN8Z3M0_RANTA</name>
<protein>
    <submittedName>
        <fullName evidence="2">Uncharacterized protein</fullName>
    </submittedName>
</protein>
<evidence type="ECO:0000313" key="3">
    <source>
        <dbReference type="Proteomes" id="UP001176941"/>
    </source>
</evidence>
<reference evidence="2" key="1">
    <citation type="submission" date="2023-04" db="EMBL/GenBank/DDBJ databases">
        <authorList>
            <consortium name="ELIXIR-Norway"/>
        </authorList>
    </citation>
    <scope>NUCLEOTIDE SEQUENCE [LARGE SCALE GENOMIC DNA]</scope>
</reference>
<dbReference type="Proteomes" id="UP001176941">
    <property type="component" value="Chromosome 28"/>
</dbReference>
<gene>
    <name evidence="2" type="ORF">MRATA1EN1_LOCUS17412</name>
</gene>
<accession>A0ABN8Z3M0</accession>
<evidence type="ECO:0000256" key="1">
    <source>
        <dbReference type="SAM" id="MobiDB-lite"/>
    </source>
</evidence>
<dbReference type="EMBL" id="OX459964">
    <property type="protein sequence ID" value="CAI9168450.1"/>
    <property type="molecule type" value="Genomic_DNA"/>
</dbReference>